<dbReference type="EMBL" id="MSKL01000006">
    <property type="protein sequence ID" value="OLO50798.1"/>
    <property type="molecule type" value="Genomic_DNA"/>
</dbReference>
<evidence type="ECO:0000256" key="2">
    <source>
        <dbReference type="SAM" id="Phobius"/>
    </source>
</evidence>
<evidence type="ECO:0000256" key="1">
    <source>
        <dbReference type="SAM" id="MobiDB-lite"/>
    </source>
</evidence>
<accession>A0A1Q8VRS7</accession>
<feature type="transmembrane region" description="Helical" evidence="2">
    <location>
        <begin position="175"/>
        <end position="193"/>
    </location>
</feature>
<organism evidence="3 4">
    <name type="scientific">Actinomyces oris</name>
    <dbReference type="NCBI Taxonomy" id="544580"/>
    <lineage>
        <taxon>Bacteria</taxon>
        <taxon>Bacillati</taxon>
        <taxon>Actinomycetota</taxon>
        <taxon>Actinomycetes</taxon>
        <taxon>Actinomycetales</taxon>
        <taxon>Actinomycetaceae</taxon>
        <taxon>Actinomyces</taxon>
    </lineage>
</organism>
<keyword evidence="2" id="KW-1133">Transmembrane helix</keyword>
<reference evidence="3 4" key="1">
    <citation type="submission" date="2016-12" db="EMBL/GenBank/DDBJ databases">
        <title>Genomic comparison of strains in the 'Actinomyces naeslundii' group.</title>
        <authorList>
            <person name="Mughal S.R."/>
            <person name="Do T."/>
            <person name="Gilbert S.C."/>
            <person name="Witherden E.A."/>
            <person name="Didelot X."/>
            <person name="Beighton D."/>
        </authorList>
    </citation>
    <scope>NUCLEOTIDE SEQUENCE [LARGE SCALE GENOMIC DNA]</scope>
    <source>
        <strain evidence="3 4">P6N</strain>
    </source>
</reference>
<dbReference type="Gene3D" id="1.20.120.1220">
    <property type="match status" value="1"/>
</dbReference>
<feature type="transmembrane region" description="Helical" evidence="2">
    <location>
        <begin position="200"/>
        <end position="219"/>
    </location>
</feature>
<feature type="transmembrane region" description="Helical" evidence="2">
    <location>
        <begin position="60"/>
        <end position="83"/>
    </location>
</feature>
<evidence type="ECO:0000313" key="4">
    <source>
        <dbReference type="Proteomes" id="UP000186394"/>
    </source>
</evidence>
<comment type="caution">
    <text evidence="3">The sequence shown here is derived from an EMBL/GenBank/DDBJ whole genome shotgun (WGS) entry which is preliminary data.</text>
</comment>
<evidence type="ECO:0000313" key="3">
    <source>
        <dbReference type="EMBL" id="OLO50798.1"/>
    </source>
</evidence>
<protein>
    <submittedName>
        <fullName evidence="3">Peptidase</fullName>
    </submittedName>
</protein>
<name>A0A1Q8VRS7_9ACTO</name>
<feature type="transmembrane region" description="Helical" evidence="2">
    <location>
        <begin position="33"/>
        <end position="54"/>
    </location>
</feature>
<feature type="transmembrane region" description="Helical" evidence="2">
    <location>
        <begin position="123"/>
        <end position="144"/>
    </location>
</feature>
<dbReference type="AlphaFoldDB" id="A0A1Q8VRS7"/>
<feature type="region of interest" description="Disordered" evidence="1">
    <location>
        <begin position="1"/>
        <end position="20"/>
    </location>
</feature>
<keyword evidence="2" id="KW-0812">Transmembrane</keyword>
<proteinExistence type="predicted"/>
<sequence>MGAGPTNEATSADAKLSPSSGTAFEPTTFRARWLLTPASQAVLAVVLCGLTLAWGARSAAWAEVIVALPIVALLGAACSVDAVCHRLPNRILGPAALWAGTATLALLALNVATGLLLADAAWIALRAALCAVCAGVIVGAMVLIPGSGMGLGDAKLCAVLGLWLGYFGAGEAAMGIILGFFIGGVIAIVLMISRLAGRKTLIAFGPYLAMGGWLSWMLAVA</sequence>
<dbReference type="Proteomes" id="UP000186394">
    <property type="component" value="Unassembled WGS sequence"/>
</dbReference>
<feature type="transmembrane region" description="Helical" evidence="2">
    <location>
        <begin position="95"/>
        <end position="117"/>
    </location>
</feature>
<keyword evidence="2" id="KW-0472">Membrane</keyword>
<gene>
    <name evidence="3" type="ORF">BKH28_02695</name>
</gene>